<dbReference type="AlphaFoldDB" id="A0AAQ3JT03"/>
<accession>A0AAQ3JT03</accession>
<dbReference type="Proteomes" id="UP001327560">
    <property type="component" value="Chromosome 1"/>
</dbReference>
<keyword evidence="3" id="KW-1185">Reference proteome</keyword>
<evidence type="ECO:0000313" key="2">
    <source>
        <dbReference type="EMBL" id="WOK95442.1"/>
    </source>
</evidence>
<gene>
    <name evidence="2" type="ORF">Cni_G04149</name>
</gene>
<name>A0AAQ3JT03_9LILI</name>
<sequence length="258" mass="28503">MPGITPLASNLESKGPGADVAENNTNLSTTEKQELRMNKTNLVNMLEEVIKDQIFSIKQQQINHQTQKKVSELKKAIASTSTSRPALSTRTSKSSNVLLDYHLCAKVANFDLARTGCNVVTTRIVVTQGYIARRVPGRRRHHRQGRRLHLRDGFARARVKTAGDRRVGVGVVGRVGVVRWRRRRRGGTKGATSADEDLRELIRVASLKRSRSLGLATCTTPPPPLRTALAVPRSQSVAVGRIDEDKRCDFGDEETHGP</sequence>
<feature type="region of interest" description="Disordered" evidence="1">
    <location>
        <begin position="1"/>
        <end position="23"/>
    </location>
</feature>
<evidence type="ECO:0000256" key="1">
    <source>
        <dbReference type="SAM" id="MobiDB-lite"/>
    </source>
</evidence>
<dbReference type="InterPro" id="IPR011009">
    <property type="entry name" value="Kinase-like_dom_sf"/>
</dbReference>
<dbReference type="SUPFAM" id="SSF56112">
    <property type="entry name" value="Protein kinase-like (PK-like)"/>
    <property type="match status" value="1"/>
</dbReference>
<organism evidence="2 3">
    <name type="scientific">Canna indica</name>
    <name type="common">Indian-shot</name>
    <dbReference type="NCBI Taxonomy" id="4628"/>
    <lineage>
        <taxon>Eukaryota</taxon>
        <taxon>Viridiplantae</taxon>
        <taxon>Streptophyta</taxon>
        <taxon>Embryophyta</taxon>
        <taxon>Tracheophyta</taxon>
        <taxon>Spermatophyta</taxon>
        <taxon>Magnoliopsida</taxon>
        <taxon>Liliopsida</taxon>
        <taxon>Zingiberales</taxon>
        <taxon>Cannaceae</taxon>
        <taxon>Canna</taxon>
    </lineage>
</organism>
<protein>
    <submittedName>
        <fullName evidence="2">Uncharacterized protein</fullName>
    </submittedName>
</protein>
<proteinExistence type="predicted"/>
<evidence type="ECO:0000313" key="3">
    <source>
        <dbReference type="Proteomes" id="UP001327560"/>
    </source>
</evidence>
<reference evidence="2 3" key="1">
    <citation type="submission" date="2023-10" db="EMBL/GenBank/DDBJ databases">
        <title>Chromosome-scale genome assembly provides insights into flower coloration mechanisms of Canna indica.</title>
        <authorList>
            <person name="Li C."/>
        </authorList>
    </citation>
    <scope>NUCLEOTIDE SEQUENCE [LARGE SCALE GENOMIC DNA]</scope>
    <source>
        <tissue evidence="2">Flower</tissue>
    </source>
</reference>
<dbReference type="EMBL" id="CP136890">
    <property type="protein sequence ID" value="WOK95442.1"/>
    <property type="molecule type" value="Genomic_DNA"/>
</dbReference>